<dbReference type="STRING" id="699246.HMPREF0868_0527"/>
<dbReference type="EMBL" id="CP001850">
    <property type="protein sequence ID" value="ADC90621.1"/>
    <property type="molecule type" value="Genomic_DNA"/>
</dbReference>
<reference evidence="2" key="1">
    <citation type="submission" date="2009-12" db="EMBL/GenBank/DDBJ databases">
        <title>Sequence of Clostridiales genomosp. BVAB3 str. UPII9-5.</title>
        <authorList>
            <person name="Madupu R."/>
            <person name="Durkin A.S."/>
            <person name="Torralba M."/>
            <person name="Methe B."/>
            <person name="Sutton G.G."/>
            <person name="Strausberg R.L."/>
            <person name="Nelson K.E."/>
        </authorList>
    </citation>
    <scope>NUCLEOTIDE SEQUENCE [LARGE SCALE GENOMIC DNA]</scope>
    <source>
        <strain evidence="2">UPII9-5</strain>
    </source>
</reference>
<proteinExistence type="predicted"/>
<evidence type="ECO:0000313" key="2">
    <source>
        <dbReference type="Proteomes" id="UP000008234"/>
    </source>
</evidence>
<dbReference type="AlphaFoldDB" id="D3R0Z5"/>
<protein>
    <submittedName>
        <fullName evidence="1">Uncharacterized protein</fullName>
    </submittedName>
</protein>
<sequence length="45" mass="4953">MGEKDCTEVGFTEKSKTPARAEVKNNKVKYGGKINGNDCKLSVNY</sequence>
<dbReference type="KEGG" id="clo:HMPREF0868_0527"/>
<evidence type="ECO:0000313" key="1">
    <source>
        <dbReference type="EMBL" id="ADC90621.1"/>
    </source>
</evidence>
<organism evidence="1 2">
    <name type="scientific">Mageeibacillus indolicus (strain UPII9-5)</name>
    <name type="common">Clostridiales genomosp. BVAB3 (strain UPII9-5)</name>
    <dbReference type="NCBI Taxonomy" id="699246"/>
    <lineage>
        <taxon>Bacteria</taxon>
        <taxon>Bacillati</taxon>
        <taxon>Bacillota</taxon>
        <taxon>Clostridia</taxon>
        <taxon>Eubacteriales</taxon>
        <taxon>Oscillospiraceae</taxon>
        <taxon>Mageeibacillus</taxon>
    </lineage>
</organism>
<accession>D3R0Z5</accession>
<name>D3R0Z5_MAGIU</name>
<dbReference type="Proteomes" id="UP000008234">
    <property type="component" value="Chromosome"/>
</dbReference>
<dbReference type="HOGENOM" id="CLU_3201734_0_0_9"/>
<keyword evidence="2" id="KW-1185">Reference proteome</keyword>
<gene>
    <name evidence="1" type="ordered locus">HMPREF0868_0527</name>
</gene>